<evidence type="ECO:0000259" key="5">
    <source>
        <dbReference type="PROSITE" id="PS51841"/>
    </source>
</evidence>
<dbReference type="GO" id="GO:0006998">
    <property type="term" value="P:nuclear envelope organization"/>
    <property type="evidence" value="ECO:0007669"/>
    <property type="project" value="TreeGrafter"/>
</dbReference>
<dbReference type="InterPro" id="IPR001322">
    <property type="entry name" value="Lamin_tail_dom"/>
</dbReference>
<dbReference type="Pfam" id="PF00038">
    <property type="entry name" value="Filament"/>
    <property type="match status" value="1"/>
</dbReference>
<dbReference type="PANTHER" id="PTHR45721">
    <property type="entry name" value="LAMIN DM0-RELATED"/>
    <property type="match status" value="1"/>
</dbReference>
<protein>
    <recommendedName>
        <fullName evidence="9">IF rod domain-containing protein</fullName>
    </recommendedName>
</protein>
<dbReference type="EMBL" id="GL380040">
    <property type="protein sequence ID" value="EGT43922.1"/>
    <property type="molecule type" value="Genomic_DNA"/>
</dbReference>
<dbReference type="SUPFAM" id="SSF64593">
    <property type="entry name" value="Intermediate filament protein, coiled coil region"/>
    <property type="match status" value="2"/>
</dbReference>
<sequence length="1137" mass="128725">IKQSQQDLPLSFSPNSVESGYQKSGESHVHIRKLEYVPYFSAQDAVRTGTTTASNRNKETRTNTPTSSLDGRLSQNLIISESSTFEELTTIISSNSSTTKRKEIKTEMPTVNALTKRFEASSQQEKILPLQPRNISNNSKNVNEAAKSRSRIVVIDKSDKTLKSMYNNAAVVHSPGGILTTTIVDIEPARYGRRTDEYKIKEEYTTVNCYRSESPWYNKEDQQVFQKQHQKSNDAQYRDRKKYHQNIYDERTDAVFQRSYSAAENRNDFESPVDTSSIDVVKNVIERWETKVGGNRAQVTELPLRSVSRVDMNDNVSQIAQEKIVVIQKSESQPIERRVVISPLPLPIEKKEEAKIETIEVKTSATSEIVTDASTETVVSPPIVPTPSPTIDIVDNNLETEHLSTIEQTITESSVITTNTLKQEKSYDSLIHEAPTDVKPFNDYDIEKNTLDFGTQKTIENLNTNTESISNEKTEQNLLNILDREYHSKTYEEWSSTRKSRNRSQSPERPFTSYSSYSDRSKSIDRKYEKSLSGNQFSRTYSEGRGFASGAYTSGFGGGLVSGISSAGAICTTQIRDAREREKREIGLLNDRLADYIEKVRFLEAQNQCLSHDIDILRRGFSGGGHVSGLFDTEIAQAKRILEQTIAGRATFDRDINALSADIEAIRKKWIETVTAVKAHREDHDVDLDRLAKIEAEISLFKRKIRIVEEDVIRIRRENDGIYNEIARIKQLTNNEVALRNERSLNVQDLLQRIKLLQTENNSRIEQELVFIRRDTTAENRDYFRHELQAAIRDIRADYEVSESTRVNPDLYKEELSSIRTTVTNVKSRLAEVEGRVSIPFEGKKSIIIQNFFLEKLIEDLKNNEESKLYEISLSEKDAQIARLREQCTELSIQMEKLCDNEISLRAEIERYRILLNGANVTTYLPNTHPSASTIQVGGNIGTTRVISETTRTHSSSNTSYSGIPAHRTGYTVGGNIGGVSVGGTVGVNRGAAGSALSHTGSVASLISDKRPDRVHDEKGNDESGRSYHRWYLGTISINQVTPSYIELKNICKIRRVDVGGFRVEQTRNGQLLGSAQINVPLILDPQEVVRFNNRHGKYLGQFFMDVDAFDNSIEARTSMFNYTEPDVERAWFVYLD</sequence>
<evidence type="ECO:0000313" key="7">
    <source>
        <dbReference type="EMBL" id="EGT43922.1"/>
    </source>
</evidence>
<evidence type="ECO:0000259" key="6">
    <source>
        <dbReference type="PROSITE" id="PS51842"/>
    </source>
</evidence>
<dbReference type="PROSITE" id="PS51841">
    <property type="entry name" value="LTD"/>
    <property type="match status" value="1"/>
</dbReference>
<dbReference type="GO" id="GO:0090435">
    <property type="term" value="P:protein localization to nuclear envelope"/>
    <property type="evidence" value="ECO:0007669"/>
    <property type="project" value="TreeGrafter"/>
</dbReference>
<dbReference type="GO" id="GO:0051664">
    <property type="term" value="P:nuclear pore localization"/>
    <property type="evidence" value="ECO:0007669"/>
    <property type="project" value="TreeGrafter"/>
</dbReference>
<dbReference type="eggNOG" id="KOG0977">
    <property type="taxonomic scope" value="Eukaryota"/>
</dbReference>
<dbReference type="InterPro" id="IPR039008">
    <property type="entry name" value="IF_rod_dom"/>
</dbReference>
<proteinExistence type="predicted"/>
<keyword evidence="2 3" id="KW-0175">Coiled coil</keyword>
<dbReference type="InParanoid" id="G0P3D7"/>
<dbReference type="GO" id="GO:0031507">
    <property type="term" value="P:heterochromatin formation"/>
    <property type="evidence" value="ECO:0007669"/>
    <property type="project" value="TreeGrafter"/>
</dbReference>
<dbReference type="GO" id="GO:0005882">
    <property type="term" value="C:intermediate filament"/>
    <property type="evidence" value="ECO:0007669"/>
    <property type="project" value="UniProtKB-KW"/>
</dbReference>
<evidence type="ECO:0000313" key="8">
    <source>
        <dbReference type="Proteomes" id="UP000008068"/>
    </source>
</evidence>
<feature type="non-terminal residue" evidence="7">
    <location>
        <position position="1"/>
    </location>
</feature>
<dbReference type="GO" id="GO:0005200">
    <property type="term" value="F:structural constituent of cytoskeleton"/>
    <property type="evidence" value="ECO:0007669"/>
    <property type="project" value="TreeGrafter"/>
</dbReference>
<dbReference type="PANTHER" id="PTHR45721:SF1">
    <property type="entry name" value="INTERMEDIATE FILAMENT PROTEIN IFC-2"/>
    <property type="match status" value="1"/>
</dbReference>
<accession>G0P3D7</accession>
<dbReference type="SMART" id="SM01391">
    <property type="entry name" value="Filament"/>
    <property type="match status" value="1"/>
</dbReference>
<evidence type="ECO:0008006" key="9">
    <source>
        <dbReference type="Google" id="ProtNLM"/>
    </source>
</evidence>
<dbReference type="PROSITE" id="PS51842">
    <property type="entry name" value="IF_ROD_2"/>
    <property type="match status" value="1"/>
</dbReference>
<feature type="region of interest" description="Disordered" evidence="4">
    <location>
        <begin position="46"/>
        <end position="70"/>
    </location>
</feature>
<feature type="coiled-coil region" evidence="3">
    <location>
        <begin position="874"/>
        <end position="901"/>
    </location>
</feature>
<dbReference type="Proteomes" id="UP000008068">
    <property type="component" value="Unassembled WGS sequence"/>
</dbReference>
<feature type="domain" description="IF rod" evidence="6">
    <location>
        <begin position="582"/>
        <end position="923"/>
    </location>
</feature>
<organism evidence="8">
    <name type="scientific">Caenorhabditis brenneri</name>
    <name type="common">Nematode worm</name>
    <dbReference type="NCBI Taxonomy" id="135651"/>
    <lineage>
        <taxon>Eukaryota</taxon>
        <taxon>Metazoa</taxon>
        <taxon>Ecdysozoa</taxon>
        <taxon>Nematoda</taxon>
        <taxon>Chromadorea</taxon>
        <taxon>Rhabditida</taxon>
        <taxon>Rhabditina</taxon>
        <taxon>Rhabditomorpha</taxon>
        <taxon>Rhabditoidea</taxon>
        <taxon>Rhabditidae</taxon>
        <taxon>Peloderinae</taxon>
        <taxon>Caenorhabditis</taxon>
    </lineage>
</organism>
<dbReference type="GO" id="GO:0007097">
    <property type="term" value="P:nuclear migration"/>
    <property type="evidence" value="ECO:0007669"/>
    <property type="project" value="TreeGrafter"/>
</dbReference>
<dbReference type="FunCoup" id="G0P3D7">
    <property type="interactions" value="7"/>
</dbReference>
<dbReference type="AlphaFoldDB" id="G0P3D7"/>
<dbReference type="STRING" id="135651.G0P3D7"/>
<evidence type="ECO:0000256" key="1">
    <source>
        <dbReference type="ARBA" id="ARBA00022754"/>
    </source>
</evidence>
<feature type="coiled-coil region" evidence="3">
    <location>
        <begin position="579"/>
        <end position="613"/>
    </location>
</feature>
<reference evidence="8" key="1">
    <citation type="submission" date="2011-07" db="EMBL/GenBank/DDBJ databases">
        <authorList>
            <consortium name="Caenorhabditis brenneri Sequencing and Analysis Consortium"/>
            <person name="Wilson R.K."/>
        </authorList>
    </citation>
    <scope>NUCLEOTIDE SEQUENCE [LARGE SCALE GENOMIC DNA]</scope>
    <source>
        <strain evidence="8">PB2801</strain>
    </source>
</reference>
<feature type="region of interest" description="Disordered" evidence="4">
    <location>
        <begin position="492"/>
        <end position="518"/>
    </location>
</feature>
<dbReference type="HOGENOM" id="CLU_279425_0_0_1"/>
<keyword evidence="8" id="KW-1185">Reference proteome</keyword>
<evidence type="ECO:0000256" key="4">
    <source>
        <dbReference type="SAM" id="MobiDB-lite"/>
    </source>
</evidence>
<feature type="domain" description="LTD" evidence="5">
    <location>
        <begin position="1024"/>
        <end position="1137"/>
    </location>
</feature>
<feature type="region of interest" description="Disordered" evidence="4">
    <location>
        <begin position="1"/>
        <end position="24"/>
    </location>
</feature>
<evidence type="ECO:0000256" key="3">
    <source>
        <dbReference type="SAM" id="Coils"/>
    </source>
</evidence>
<dbReference type="OrthoDB" id="2441647at2759"/>
<name>G0P3D7_CAEBE</name>
<gene>
    <name evidence="7" type="ORF">CAEBREN_31744</name>
</gene>
<dbReference type="GO" id="GO:0005652">
    <property type="term" value="C:nuclear lamina"/>
    <property type="evidence" value="ECO:0007669"/>
    <property type="project" value="TreeGrafter"/>
</dbReference>
<evidence type="ECO:0000256" key="2">
    <source>
        <dbReference type="ARBA" id="ARBA00023054"/>
    </source>
</evidence>
<keyword evidence="1" id="KW-0403">Intermediate filament</keyword>